<dbReference type="VEuPathDB" id="PlasmoDB:PmUG01_06022000"/>
<feature type="compositionally biased region" description="Basic and acidic residues" evidence="1">
    <location>
        <begin position="392"/>
        <end position="407"/>
    </location>
</feature>
<feature type="signal peptide" evidence="2">
    <location>
        <begin position="1"/>
        <end position="23"/>
    </location>
</feature>
<feature type="region of interest" description="Disordered" evidence="1">
    <location>
        <begin position="126"/>
        <end position="472"/>
    </location>
</feature>
<protein>
    <submittedName>
        <fullName evidence="3">Merozoite surface protein 3, putative</fullName>
    </submittedName>
</protein>
<keyword evidence="4" id="KW-1185">Reference proteome</keyword>
<proteinExistence type="predicted"/>
<feature type="compositionally biased region" description="Polar residues" evidence="1">
    <location>
        <begin position="315"/>
        <end position="328"/>
    </location>
</feature>
<feature type="compositionally biased region" description="Acidic residues" evidence="1">
    <location>
        <begin position="417"/>
        <end position="437"/>
    </location>
</feature>
<feature type="compositionally biased region" description="Basic and acidic residues" evidence="1">
    <location>
        <begin position="131"/>
        <end position="147"/>
    </location>
</feature>
<feature type="compositionally biased region" description="Polar residues" evidence="1">
    <location>
        <begin position="352"/>
        <end position="365"/>
    </location>
</feature>
<evidence type="ECO:0000313" key="4">
    <source>
        <dbReference type="Proteomes" id="UP000219813"/>
    </source>
</evidence>
<name>A0A1D3JJQ4_PLAMA</name>
<dbReference type="GeneID" id="39867613"/>
<feature type="compositionally biased region" description="Basic and acidic residues" evidence="1">
    <location>
        <begin position="169"/>
        <end position="190"/>
    </location>
</feature>
<accession>A0A1D3JJQ4</accession>
<feature type="compositionally biased region" description="Polar residues" evidence="1">
    <location>
        <begin position="232"/>
        <end position="244"/>
    </location>
</feature>
<organism evidence="3 4">
    <name type="scientific">Plasmodium malariae</name>
    <dbReference type="NCBI Taxonomy" id="5858"/>
    <lineage>
        <taxon>Eukaryota</taxon>
        <taxon>Sar</taxon>
        <taxon>Alveolata</taxon>
        <taxon>Apicomplexa</taxon>
        <taxon>Aconoidasida</taxon>
        <taxon>Haemosporida</taxon>
        <taxon>Plasmodiidae</taxon>
        <taxon>Plasmodium</taxon>
        <taxon>Plasmodium (Plasmodium)</taxon>
    </lineage>
</organism>
<dbReference type="RefSeq" id="XP_028859875.1">
    <property type="nucleotide sequence ID" value="XM_029003791.1"/>
</dbReference>
<dbReference type="KEGG" id="pmal:PMUG01_06022000"/>
<feature type="compositionally biased region" description="Basic and acidic residues" evidence="1">
    <location>
        <begin position="442"/>
        <end position="463"/>
    </location>
</feature>
<dbReference type="Pfam" id="PF07133">
    <property type="entry name" value="Merozoite_SPAM"/>
    <property type="match status" value="1"/>
</dbReference>
<feature type="compositionally biased region" description="Basic and acidic residues" evidence="1">
    <location>
        <begin position="264"/>
        <end position="283"/>
    </location>
</feature>
<feature type="compositionally biased region" description="Acidic residues" evidence="1">
    <location>
        <begin position="381"/>
        <end position="391"/>
    </location>
</feature>
<evidence type="ECO:0000256" key="1">
    <source>
        <dbReference type="SAM" id="MobiDB-lite"/>
    </source>
</evidence>
<feature type="region of interest" description="Disordered" evidence="1">
    <location>
        <begin position="57"/>
        <end position="92"/>
    </location>
</feature>
<dbReference type="OMA" id="MEMTHTT"/>
<keyword evidence="2" id="KW-0732">Signal</keyword>
<reference evidence="3 4" key="1">
    <citation type="submission" date="2016-06" db="EMBL/GenBank/DDBJ databases">
        <authorList>
            <consortium name="Pathogen Informatics"/>
        </authorList>
    </citation>
    <scope>NUCLEOTIDE SEQUENCE [LARGE SCALE GENOMIC DNA]</scope>
</reference>
<sequence>MSKIFRITFFLFFINLCIYESNGKMPREVDNTKNIGNMKRSLPHNFYVKNISLQDEEEKRTLQVDPPSQEEARSVQTPQSELNPDQKEARTENGQAGLEALPSEGQNLQGRTLSTNAAVNGIINEPNVDTQEEHHGSTQNLKDKEQQPDAENSRSIGNIVGAQDTQELSQEKESNTTISRGEHSEKEITKETATGKTSNGHTETAEISAGKALKPSVQPNALPADKAERSLETATGLNKDQPASPSGEEPLIKPEVGTTLNSKSPEEDRGEKEKGPEPHRASESEQLPAEKSTDQKLSVSEGDLPSTLDVKAPSGPQNEDLSTQEPQSVDNEQGKEEDEEERKGVEEHQEESPSSLSEKVDNQNILEPVNLPQGKTHNTVDEDEKVIEENEEKQKEEDEEDIIKAEEVQNIVKEILQEGEEEGKEEGEEEEEDEEQAGEYNSHGKQDKTEGVNNELLKEKEESTPPPNDTTLYKYFSMEYEDDNESKKFADELINTLVTSVGGDTSTVNTLKDLEKDMRQFFLNI</sequence>
<evidence type="ECO:0000256" key="2">
    <source>
        <dbReference type="SAM" id="SignalP"/>
    </source>
</evidence>
<evidence type="ECO:0000313" key="3">
    <source>
        <dbReference type="EMBL" id="SBT86733.1"/>
    </source>
</evidence>
<gene>
    <name evidence="3" type="primary">PmUG01_06022000</name>
    <name evidence="3" type="ORF">PMUG01_06022000</name>
</gene>
<dbReference type="InterPro" id="IPR010784">
    <property type="entry name" value="Merozoite_SPAM"/>
</dbReference>
<feature type="compositionally biased region" description="Polar residues" evidence="1">
    <location>
        <begin position="191"/>
        <end position="202"/>
    </location>
</feature>
<dbReference type="AlphaFoldDB" id="A0A1D3JJQ4"/>
<dbReference type="Proteomes" id="UP000219813">
    <property type="component" value="Chromosome 6"/>
</dbReference>
<dbReference type="EMBL" id="LT594627">
    <property type="protein sequence ID" value="SBT86733.1"/>
    <property type="molecule type" value="Genomic_DNA"/>
</dbReference>
<feature type="compositionally biased region" description="Polar residues" evidence="1">
    <location>
        <begin position="74"/>
        <end position="83"/>
    </location>
</feature>
<feature type="compositionally biased region" description="Basic and acidic residues" evidence="1">
    <location>
        <begin position="341"/>
        <end position="351"/>
    </location>
</feature>
<feature type="chain" id="PRO_5008915805" evidence="2">
    <location>
        <begin position="24"/>
        <end position="525"/>
    </location>
</feature>
<keyword evidence="3" id="KW-0477">Merozoite</keyword>